<dbReference type="GO" id="GO:0003700">
    <property type="term" value="F:DNA-binding transcription factor activity"/>
    <property type="evidence" value="ECO:0007669"/>
    <property type="project" value="TreeGrafter"/>
</dbReference>
<keyword evidence="3" id="KW-0804">Transcription</keyword>
<dbReference type="GO" id="GO:0000976">
    <property type="term" value="F:transcription cis-regulatory region binding"/>
    <property type="evidence" value="ECO:0007669"/>
    <property type="project" value="TreeGrafter"/>
</dbReference>
<evidence type="ECO:0000256" key="3">
    <source>
        <dbReference type="ARBA" id="ARBA00023163"/>
    </source>
</evidence>
<keyword evidence="1" id="KW-0805">Transcription regulation</keyword>
<feature type="domain" description="HTH lacI-type" evidence="5">
    <location>
        <begin position="6"/>
        <end position="62"/>
    </location>
</feature>
<evidence type="ECO:0000256" key="1">
    <source>
        <dbReference type="ARBA" id="ARBA00023015"/>
    </source>
</evidence>
<sequence length="339" mass="35735">MNRPRANLKDVAGRAGVDVSTASRVLANKPGQRVADETRQRILDAARDLDYRPNALARGLRTSRTFALGLVVPQLDNPVFSAAIRGAEMAAAALGYSLLISHRDPDRPMAGEYRRLAATHQVDGLLVASLDDDRNLIEELGETGVPFVLMNRHIDGMPGVALDSRQASRIAVEHLLDLGHRRVAHLAGRLGGFNGQARIAGYRDALEAAGIPFRPEFVEPAGYTVEGGADAMRRLLALPGPRPTGIVAATLVSATGGLAALHAAGIGVPDEVSVVAIHDAPIAAMVYPALTTIRMSTEEMGAKAAGLLVELIAGRSPEAPPLLPPEGLIRRQSTAKPAT</sequence>
<name>A0A4R7BWG4_9HYPH</name>
<dbReference type="EMBL" id="SNZR01000014">
    <property type="protein sequence ID" value="TDR89015.1"/>
    <property type="molecule type" value="Genomic_DNA"/>
</dbReference>
<dbReference type="CDD" id="cd01392">
    <property type="entry name" value="HTH_LacI"/>
    <property type="match status" value="1"/>
</dbReference>
<dbReference type="InterPro" id="IPR028082">
    <property type="entry name" value="Peripla_BP_I"/>
</dbReference>
<dbReference type="PANTHER" id="PTHR30146:SF109">
    <property type="entry name" value="HTH-TYPE TRANSCRIPTIONAL REGULATOR GALS"/>
    <property type="match status" value="1"/>
</dbReference>
<gene>
    <name evidence="6" type="ORF">EV668_3500</name>
</gene>
<protein>
    <submittedName>
        <fullName evidence="6">LacI family transcriptional regulator</fullName>
    </submittedName>
</protein>
<dbReference type="SUPFAM" id="SSF53822">
    <property type="entry name" value="Periplasmic binding protein-like I"/>
    <property type="match status" value="1"/>
</dbReference>
<dbReference type="RefSeq" id="WP_133772392.1">
    <property type="nucleotide sequence ID" value="NZ_SNZR01000014.1"/>
</dbReference>
<dbReference type="Pfam" id="PF13377">
    <property type="entry name" value="Peripla_BP_3"/>
    <property type="match status" value="1"/>
</dbReference>
<dbReference type="SMART" id="SM00354">
    <property type="entry name" value="HTH_LACI"/>
    <property type="match status" value="1"/>
</dbReference>
<dbReference type="AlphaFoldDB" id="A0A4R7BWG4"/>
<dbReference type="Pfam" id="PF00356">
    <property type="entry name" value="LacI"/>
    <property type="match status" value="1"/>
</dbReference>
<evidence type="ECO:0000313" key="6">
    <source>
        <dbReference type="EMBL" id="TDR89015.1"/>
    </source>
</evidence>
<dbReference type="PANTHER" id="PTHR30146">
    <property type="entry name" value="LACI-RELATED TRANSCRIPTIONAL REPRESSOR"/>
    <property type="match status" value="1"/>
</dbReference>
<keyword evidence="7" id="KW-1185">Reference proteome</keyword>
<dbReference type="PROSITE" id="PS50932">
    <property type="entry name" value="HTH_LACI_2"/>
    <property type="match status" value="1"/>
</dbReference>
<dbReference type="Proteomes" id="UP000295122">
    <property type="component" value="Unassembled WGS sequence"/>
</dbReference>
<feature type="region of interest" description="Disordered" evidence="4">
    <location>
        <begin position="320"/>
        <end position="339"/>
    </location>
</feature>
<evidence type="ECO:0000259" key="5">
    <source>
        <dbReference type="PROSITE" id="PS50932"/>
    </source>
</evidence>
<dbReference type="InterPro" id="IPR010982">
    <property type="entry name" value="Lambda_DNA-bd_dom_sf"/>
</dbReference>
<proteinExistence type="predicted"/>
<comment type="caution">
    <text evidence="6">The sequence shown here is derived from an EMBL/GenBank/DDBJ whole genome shotgun (WGS) entry which is preliminary data.</text>
</comment>
<keyword evidence="2" id="KW-0238">DNA-binding</keyword>
<dbReference type="Gene3D" id="3.40.50.2300">
    <property type="match status" value="2"/>
</dbReference>
<evidence type="ECO:0000313" key="7">
    <source>
        <dbReference type="Proteomes" id="UP000295122"/>
    </source>
</evidence>
<organism evidence="6 7">
    <name type="scientific">Enterovirga rhinocerotis</name>
    <dbReference type="NCBI Taxonomy" id="1339210"/>
    <lineage>
        <taxon>Bacteria</taxon>
        <taxon>Pseudomonadati</taxon>
        <taxon>Pseudomonadota</taxon>
        <taxon>Alphaproteobacteria</taxon>
        <taxon>Hyphomicrobiales</taxon>
        <taxon>Methylobacteriaceae</taxon>
        <taxon>Enterovirga</taxon>
    </lineage>
</organism>
<dbReference type="OrthoDB" id="8433438at2"/>
<evidence type="ECO:0000256" key="2">
    <source>
        <dbReference type="ARBA" id="ARBA00023125"/>
    </source>
</evidence>
<dbReference type="Gene3D" id="1.10.260.40">
    <property type="entry name" value="lambda repressor-like DNA-binding domains"/>
    <property type="match status" value="1"/>
</dbReference>
<dbReference type="CDD" id="cd06267">
    <property type="entry name" value="PBP1_LacI_sugar_binding-like"/>
    <property type="match status" value="1"/>
</dbReference>
<reference evidence="6 7" key="1">
    <citation type="submission" date="2019-03" db="EMBL/GenBank/DDBJ databases">
        <title>Genomic Encyclopedia of Type Strains, Phase IV (KMG-IV): sequencing the most valuable type-strain genomes for metagenomic binning, comparative biology and taxonomic classification.</title>
        <authorList>
            <person name="Goeker M."/>
        </authorList>
    </citation>
    <scope>NUCLEOTIDE SEQUENCE [LARGE SCALE GENOMIC DNA]</scope>
    <source>
        <strain evidence="6 7">DSM 25903</strain>
    </source>
</reference>
<dbReference type="InterPro" id="IPR046335">
    <property type="entry name" value="LacI/GalR-like_sensor"/>
</dbReference>
<dbReference type="InterPro" id="IPR000843">
    <property type="entry name" value="HTH_LacI"/>
</dbReference>
<evidence type="ECO:0000256" key="4">
    <source>
        <dbReference type="SAM" id="MobiDB-lite"/>
    </source>
</evidence>
<accession>A0A4R7BWG4</accession>
<dbReference type="SUPFAM" id="SSF47413">
    <property type="entry name" value="lambda repressor-like DNA-binding domains"/>
    <property type="match status" value="1"/>
</dbReference>